<dbReference type="InterPro" id="IPR004038">
    <property type="entry name" value="Ribosomal_eL8/eL30/eS12/Gad45"/>
</dbReference>
<dbReference type="Proteomes" id="UP000286288">
    <property type="component" value="Unassembled WGS sequence"/>
</dbReference>
<evidence type="ECO:0000313" key="6">
    <source>
        <dbReference type="Proteomes" id="UP001253851"/>
    </source>
</evidence>
<organism evidence="4 5">
    <name type="scientific">Enterococcus casseliflavus</name>
    <name type="common">Enterococcus flavescens</name>
    <dbReference type="NCBI Taxonomy" id="37734"/>
    <lineage>
        <taxon>Bacteria</taxon>
        <taxon>Bacillati</taxon>
        <taxon>Bacillota</taxon>
        <taxon>Bacilli</taxon>
        <taxon>Lactobacillales</taxon>
        <taxon>Enterococcaceae</taxon>
        <taxon>Enterococcus</taxon>
    </lineage>
</organism>
<dbReference type="RefSeq" id="WP_015509584.1">
    <property type="nucleotide sequence ID" value="NZ_BAAAXK010000049.1"/>
</dbReference>
<protein>
    <submittedName>
        <fullName evidence="4">YlxQ-related RNA-binding protein</fullName>
    </submittedName>
</protein>
<dbReference type="Proteomes" id="UP001253851">
    <property type="component" value="Unassembled WGS sequence"/>
</dbReference>
<dbReference type="GeneID" id="15142005"/>
<evidence type="ECO:0000313" key="4">
    <source>
        <dbReference type="EMBL" id="RHK06879.1"/>
    </source>
</evidence>
<dbReference type="NCBIfam" id="NF005585">
    <property type="entry name" value="PRK07283.1"/>
    <property type="match status" value="1"/>
</dbReference>
<feature type="domain" description="Ribosomal protein eL8/eL30/eS12/Gadd45" evidence="1">
    <location>
        <begin position="7"/>
        <end position="86"/>
    </location>
</feature>
<dbReference type="Pfam" id="PF01248">
    <property type="entry name" value="Ribosomal_L7Ae"/>
    <property type="match status" value="1"/>
</dbReference>
<sequence length="100" mass="10880">MNKTKALNMLGLAMRAGKLVTGEEMTLKEIRNEKAALVIVASDAGKNTQKKIKDKSSYYEIPLLDAFSADEISAAIGKPRMVIGILDQGFARKVQELILG</sequence>
<evidence type="ECO:0000313" key="5">
    <source>
        <dbReference type="Proteomes" id="UP000286288"/>
    </source>
</evidence>
<name>A0A1I2B143_ENTCA</name>
<comment type="caution">
    <text evidence="4">The sequence shown here is derived from an EMBL/GenBank/DDBJ whole genome shotgun (WGS) entry which is preliminary data.</text>
</comment>
<dbReference type="AlphaFoldDB" id="A0A1I2B143"/>
<accession>A0A1I2B143</accession>
<dbReference type="OrthoDB" id="9794863at2"/>
<dbReference type="InterPro" id="IPR029064">
    <property type="entry name" value="Ribosomal_eL30-like_sf"/>
</dbReference>
<gene>
    <name evidence="4" type="ORF">DW084_06830</name>
    <name evidence="2" type="ORF">P7I32_09375</name>
    <name evidence="3" type="ORF">P7I34_03190</name>
</gene>
<dbReference type="EMBL" id="QRMZ01000007">
    <property type="protein sequence ID" value="RHK06879.1"/>
    <property type="molecule type" value="Genomic_DNA"/>
</dbReference>
<reference evidence="2 6" key="2">
    <citation type="submission" date="2023-03" db="EMBL/GenBank/DDBJ databases">
        <authorList>
            <person name="Shen W."/>
            <person name="Cai J."/>
        </authorList>
    </citation>
    <scope>NUCLEOTIDE SEQUENCE [LARGE SCALE GENOMIC DNA]</scope>
    <source>
        <strain evidence="3 6">B516</strain>
        <strain evidence="2">K72-2</strain>
    </source>
</reference>
<dbReference type="Proteomes" id="UP001268896">
    <property type="component" value="Unassembled WGS sequence"/>
</dbReference>
<evidence type="ECO:0000313" key="2">
    <source>
        <dbReference type="EMBL" id="MDT2964824.1"/>
    </source>
</evidence>
<dbReference type="Gene3D" id="3.30.1330.30">
    <property type="match status" value="1"/>
</dbReference>
<evidence type="ECO:0000313" key="3">
    <source>
        <dbReference type="EMBL" id="MDT2981654.1"/>
    </source>
</evidence>
<dbReference type="SUPFAM" id="SSF55315">
    <property type="entry name" value="L30e-like"/>
    <property type="match status" value="1"/>
</dbReference>
<reference evidence="4 5" key="1">
    <citation type="submission" date="2018-08" db="EMBL/GenBank/DDBJ databases">
        <title>A genome reference for cultivated species of the human gut microbiota.</title>
        <authorList>
            <person name="Zou Y."/>
            <person name="Xue W."/>
            <person name="Luo G."/>
        </authorList>
    </citation>
    <scope>NUCLEOTIDE SEQUENCE [LARGE SCALE GENOMIC DNA]</scope>
    <source>
        <strain evidence="4 5">AF48-16</strain>
    </source>
</reference>
<proteinExistence type="predicted"/>
<dbReference type="EMBL" id="JARQDV010000004">
    <property type="protein sequence ID" value="MDT2964824.1"/>
    <property type="molecule type" value="Genomic_DNA"/>
</dbReference>
<dbReference type="EMBL" id="JARQDZ010000001">
    <property type="protein sequence ID" value="MDT2981654.1"/>
    <property type="molecule type" value="Genomic_DNA"/>
</dbReference>
<evidence type="ECO:0000259" key="1">
    <source>
        <dbReference type="Pfam" id="PF01248"/>
    </source>
</evidence>